<evidence type="ECO:0000313" key="8">
    <source>
        <dbReference type="Proteomes" id="UP000799440"/>
    </source>
</evidence>
<dbReference type="AlphaFoldDB" id="A0A6A6UY47"/>
<gene>
    <name evidence="7" type="ORF">M011DRAFT_411317</name>
</gene>
<keyword evidence="2 5" id="KW-0812">Transmembrane</keyword>
<name>A0A6A6UY47_9PLEO</name>
<dbReference type="Proteomes" id="UP000799440">
    <property type="component" value="Unassembled WGS sequence"/>
</dbReference>
<dbReference type="PANTHER" id="PTHR42083:SF1">
    <property type="entry name" value="MARVEL DOMAIN-CONTAINING PROTEIN"/>
    <property type="match status" value="1"/>
</dbReference>
<dbReference type="EMBL" id="MU006600">
    <property type="protein sequence ID" value="KAF2743085.1"/>
    <property type="molecule type" value="Genomic_DNA"/>
</dbReference>
<proteinExistence type="predicted"/>
<keyword evidence="4 5" id="KW-0472">Membrane</keyword>
<protein>
    <recommendedName>
        <fullName evidence="6">MARVEL domain-containing protein</fullName>
    </recommendedName>
</protein>
<accession>A0A6A6UY47</accession>
<feature type="transmembrane region" description="Helical" evidence="5">
    <location>
        <begin position="36"/>
        <end position="55"/>
    </location>
</feature>
<feature type="domain" description="MARVEL" evidence="6">
    <location>
        <begin position="33"/>
        <end position="153"/>
    </location>
</feature>
<organism evidence="7 8">
    <name type="scientific">Sporormia fimetaria CBS 119925</name>
    <dbReference type="NCBI Taxonomy" id="1340428"/>
    <lineage>
        <taxon>Eukaryota</taxon>
        <taxon>Fungi</taxon>
        <taxon>Dikarya</taxon>
        <taxon>Ascomycota</taxon>
        <taxon>Pezizomycotina</taxon>
        <taxon>Dothideomycetes</taxon>
        <taxon>Pleosporomycetidae</taxon>
        <taxon>Pleosporales</taxon>
        <taxon>Sporormiaceae</taxon>
        <taxon>Sporormia</taxon>
    </lineage>
</organism>
<dbReference type="InterPro" id="IPR008253">
    <property type="entry name" value="Marvel"/>
</dbReference>
<comment type="subcellular location">
    <subcellularLocation>
        <location evidence="1">Membrane</location>
        <topology evidence="1">Multi-pass membrane protein</topology>
    </subcellularLocation>
</comment>
<dbReference type="GO" id="GO:0016020">
    <property type="term" value="C:membrane"/>
    <property type="evidence" value="ECO:0007669"/>
    <property type="project" value="UniProtKB-SubCell"/>
</dbReference>
<evidence type="ECO:0000256" key="4">
    <source>
        <dbReference type="ARBA" id="ARBA00023136"/>
    </source>
</evidence>
<evidence type="ECO:0000256" key="1">
    <source>
        <dbReference type="ARBA" id="ARBA00004141"/>
    </source>
</evidence>
<feature type="transmembrane region" description="Helical" evidence="5">
    <location>
        <begin position="140"/>
        <end position="161"/>
    </location>
</feature>
<reference evidence="7" key="1">
    <citation type="journal article" date="2020" name="Stud. Mycol.">
        <title>101 Dothideomycetes genomes: a test case for predicting lifestyles and emergence of pathogens.</title>
        <authorList>
            <person name="Haridas S."/>
            <person name="Albert R."/>
            <person name="Binder M."/>
            <person name="Bloem J."/>
            <person name="Labutti K."/>
            <person name="Salamov A."/>
            <person name="Andreopoulos B."/>
            <person name="Baker S."/>
            <person name="Barry K."/>
            <person name="Bills G."/>
            <person name="Bluhm B."/>
            <person name="Cannon C."/>
            <person name="Castanera R."/>
            <person name="Culley D."/>
            <person name="Daum C."/>
            <person name="Ezra D."/>
            <person name="Gonzalez J."/>
            <person name="Henrissat B."/>
            <person name="Kuo A."/>
            <person name="Liang C."/>
            <person name="Lipzen A."/>
            <person name="Lutzoni F."/>
            <person name="Magnuson J."/>
            <person name="Mondo S."/>
            <person name="Nolan M."/>
            <person name="Ohm R."/>
            <person name="Pangilinan J."/>
            <person name="Park H.-J."/>
            <person name="Ramirez L."/>
            <person name="Alfaro M."/>
            <person name="Sun H."/>
            <person name="Tritt A."/>
            <person name="Yoshinaga Y."/>
            <person name="Zwiers L.-H."/>
            <person name="Turgeon B."/>
            <person name="Goodwin S."/>
            <person name="Spatafora J."/>
            <person name="Crous P."/>
            <person name="Grigoriev I."/>
        </authorList>
    </citation>
    <scope>NUCLEOTIDE SEQUENCE</scope>
    <source>
        <strain evidence="7">CBS 119925</strain>
    </source>
</reference>
<evidence type="ECO:0000313" key="7">
    <source>
        <dbReference type="EMBL" id="KAF2743085.1"/>
    </source>
</evidence>
<feature type="transmembrane region" description="Helical" evidence="5">
    <location>
        <begin position="97"/>
        <end position="120"/>
    </location>
</feature>
<feature type="transmembrane region" description="Helical" evidence="5">
    <location>
        <begin position="71"/>
        <end position="90"/>
    </location>
</feature>
<keyword evidence="3 5" id="KW-1133">Transmembrane helix</keyword>
<evidence type="ECO:0000256" key="2">
    <source>
        <dbReference type="ARBA" id="ARBA00022692"/>
    </source>
</evidence>
<evidence type="ECO:0000256" key="3">
    <source>
        <dbReference type="ARBA" id="ARBA00022989"/>
    </source>
</evidence>
<dbReference type="PANTHER" id="PTHR42083">
    <property type="entry name" value="MARVEL DOMAIN-CONTAINING PROTEIN"/>
    <property type="match status" value="1"/>
</dbReference>
<dbReference type="OrthoDB" id="5363290at2759"/>
<dbReference type="Pfam" id="PF01284">
    <property type="entry name" value="MARVEL"/>
    <property type="match status" value="1"/>
</dbReference>
<sequence>MLKFLSRGSIRDNNNSEKPVSRAGTFDLSIGSWLRIITRLFQFVMALVVIGLYAQDIRRSVSNGSAPDAKWVYAVFVSSLSALFAVIFATPLVKSWMFFYIDAFIWFLWLVLFGIFGKMYIPANNDDGDKDVERMKRAAWIDLTNLLLWAGTAVYGAVVFWKWRKGRAMQGSSV</sequence>
<evidence type="ECO:0000259" key="6">
    <source>
        <dbReference type="Pfam" id="PF01284"/>
    </source>
</evidence>
<evidence type="ECO:0000256" key="5">
    <source>
        <dbReference type="SAM" id="Phobius"/>
    </source>
</evidence>
<keyword evidence="8" id="KW-1185">Reference proteome</keyword>